<feature type="compositionally biased region" description="Low complexity" evidence="1">
    <location>
        <begin position="1307"/>
        <end position="1330"/>
    </location>
</feature>
<feature type="compositionally biased region" description="Polar residues" evidence="1">
    <location>
        <begin position="1394"/>
        <end position="1417"/>
    </location>
</feature>
<feature type="compositionally biased region" description="Polar residues" evidence="1">
    <location>
        <begin position="593"/>
        <end position="602"/>
    </location>
</feature>
<feature type="compositionally biased region" description="Acidic residues" evidence="1">
    <location>
        <begin position="964"/>
        <end position="973"/>
    </location>
</feature>
<feature type="compositionally biased region" description="Polar residues" evidence="1">
    <location>
        <begin position="132"/>
        <end position="154"/>
    </location>
</feature>
<dbReference type="EMBL" id="AWTV01000006">
    <property type="protein sequence ID" value="KIH92055.1"/>
    <property type="molecule type" value="Genomic_DNA"/>
</dbReference>
<feature type="region of interest" description="Disordered" evidence="1">
    <location>
        <begin position="431"/>
        <end position="458"/>
    </location>
</feature>
<feature type="compositionally biased region" description="Polar residues" evidence="1">
    <location>
        <begin position="801"/>
        <end position="816"/>
    </location>
</feature>
<comment type="caution">
    <text evidence="2">The sequence shown here is derived from an EMBL/GenBank/DDBJ whole genome shotgun (WGS) entry which is preliminary data.</text>
</comment>
<proteinExistence type="predicted"/>
<dbReference type="Proteomes" id="UP000031575">
    <property type="component" value="Unassembled WGS sequence"/>
</dbReference>
<dbReference type="GeneID" id="63675412"/>
<feature type="compositionally biased region" description="Polar residues" evidence="1">
    <location>
        <begin position="868"/>
        <end position="884"/>
    </location>
</feature>
<feature type="region of interest" description="Disordered" evidence="1">
    <location>
        <begin position="490"/>
        <end position="534"/>
    </location>
</feature>
<feature type="compositionally biased region" description="Pro residues" evidence="1">
    <location>
        <begin position="1341"/>
        <end position="1350"/>
    </location>
</feature>
<feature type="region of interest" description="Disordered" evidence="1">
    <location>
        <begin position="1"/>
        <end position="51"/>
    </location>
</feature>
<feature type="compositionally biased region" description="Low complexity" evidence="1">
    <location>
        <begin position="259"/>
        <end position="277"/>
    </location>
</feature>
<feature type="compositionally biased region" description="Basic and acidic residues" evidence="1">
    <location>
        <begin position="37"/>
        <end position="46"/>
    </location>
</feature>
<feature type="compositionally biased region" description="Basic and acidic residues" evidence="1">
    <location>
        <begin position="1001"/>
        <end position="1014"/>
    </location>
</feature>
<feature type="compositionally biased region" description="Basic and acidic residues" evidence="1">
    <location>
        <begin position="1269"/>
        <end position="1279"/>
    </location>
</feature>
<feature type="compositionally biased region" description="Polar residues" evidence="1">
    <location>
        <begin position="1285"/>
        <end position="1302"/>
    </location>
</feature>
<dbReference type="OrthoDB" id="5335210at2759"/>
<feature type="compositionally biased region" description="Polar residues" evidence="1">
    <location>
        <begin position="1224"/>
        <end position="1238"/>
    </location>
</feature>
<accession>A0A0C2IZA1</accession>
<feature type="compositionally biased region" description="Polar residues" evidence="1">
    <location>
        <begin position="647"/>
        <end position="703"/>
    </location>
</feature>
<organism evidence="2 3">
    <name type="scientific">Sporothrix brasiliensis 5110</name>
    <dbReference type="NCBI Taxonomy" id="1398154"/>
    <lineage>
        <taxon>Eukaryota</taxon>
        <taxon>Fungi</taxon>
        <taxon>Dikarya</taxon>
        <taxon>Ascomycota</taxon>
        <taxon>Pezizomycotina</taxon>
        <taxon>Sordariomycetes</taxon>
        <taxon>Sordariomycetidae</taxon>
        <taxon>Ophiostomatales</taxon>
        <taxon>Ophiostomataceae</taxon>
        <taxon>Sporothrix</taxon>
    </lineage>
</organism>
<name>A0A0C2IZA1_9PEZI</name>
<gene>
    <name evidence="2" type="ORF">SPBR_02188</name>
</gene>
<feature type="compositionally biased region" description="Low complexity" evidence="1">
    <location>
        <begin position="294"/>
        <end position="307"/>
    </location>
</feature>
<evidence type="ECO:0000256" key="1">
    <source>
        <dbReference type="SAM" id="MobiDB-lite"/>
    </source>
</evidence>
<sequence length="1460" mass="155446">MNRFRTKKKVKEDQAASAGRASSDEAHSFMGFRRNKKAPEEEKKQIDISTVLPPSDDFRTSLLMTGLSARFSMLREQDDPSTKIGKALDDSVLFPKRQSRLMDFSGGFHGLDDIAEVESIRAPPPFMRTNSFASDNDSLQNDSIMNRTRPTDGNNLFGGRQKIYRIPAGGASSKNVADGGMGGRALYESDVALSAFQKLRQEKKEKFLDYEDDAPYSTGSSTEVGNSLLSADAYDASTSSYQHSESPSPIEYSLRRETSSTTSSAARNSTAATSVTSQPGLSSAKEWQSPQLQSSVQSTTNTSSSSTGVERMPTSRIRRLYEQGLNQDLHEQQSSALSRIDTLTGKRLLRTKTPDLSATPSPTSSFVFPDRVVPATGTVMSTLERLERRQVLSKASAPNLRSLSPPMSGSSVGSVVPPVNESAGLNVLVGAPESKNTLPGSPPLSPPVSDSGGEHNVLKIQPNDVGKATALGMFQKPALPYDESRFAERQLQLQQGRETPTERTRPSLDVAPSSSSVPSAHPASKAPSVTSNEDAAKAQTTFLFDDEEDEDEIYSVVKDVQSSASRPQVVLERPSDADHPAFRQSAMPPPLSPSRSTENFTASAPDMPQIPESLTEADTGEEAGGPPVDSPTLGPGGGLSGMVLQHLRSTSNASSVYSYAPQNNEYDPSQMLQTSITSGSLDLKNSQPWDDQNWTASVYSSVSGVDGADKKDPEPEPELPTLPQQPLPKTPTQRPPIPEPPKNVFADTASSRAPSLRSVSSRSRITSVADSNRSSNNLDADHEDDDFASQLANARKRVQERLTTYVESDSSRNTSPLLAPTELPTQPPPIKSNPLGILRAKSSRGALLERSRDVSQTKSTRMLGLGASTMSTAPSPSKQSFEDNSSPAPTPPISSASATMNEAFSLGALEEEREVKPRPTQEDGYFGRMPTSASASANQAPTITSPSNVPSSATSVPRSSTDTDANDADEETDIAAAAANDDNNMHPGLRAFRNARRQLQKRKELEIMARHQGDDAGGPEPEPTSTLADKQSPPGRERRPTVSSGPTSAPSSSERKPPPVYYQQRDPSQESRGSSSGNRSRSASRTSGPTERDRSGSETSNGGSYTRHAPPRIRANQTGPGYDDYQYHQPSPNSNKNLGPPTRQGVPMRSPGLPGTDIRRSPHMPPQTYPGSTGNGPSSNNLSVQTAMGGRSPSGFNASSGQPSPISPLGSAGLPTSPYFPGSANASGPSTPTTNGPRMQQRPGMPQHHAPPPSSGPGYGTTNSSLNEAMKKSVRKNEISEPTFLMSTSRVPTVNLQQSTSAPEMEGNGNNGNNSNNGNSNGSRSRSGSRARAPSNAPMPAFVPPLPPINPLRKQPGGRGPRGMLGGLMGGSRSDSPGDDMDTMSALSMPTLPRSATSSSTNLAAKTTNYQLGGSVSDNEDARYDQHGLRKQASEASGMHSRMMGGGMPVQRMDLPGGMI</sequence>
<dbReference type="RefSeq" id="XP_040620065.1">
    <property type="nucleotide sequence ID" value="XM_040760491.1"/>
</dbReference>
<feature type="compositionally biased region" description="Low complexity" evidence="1">
    <location>
        <begin position="1070"/>
        <end position="1088"/>
    </location>
</feature>
<feature type="compositionally biased region" description="Low complexity" evidence="1">
    <location>
        <begin position="510"/>
        <end position="529"/>
    </location>
</feature>
<protein>
    <submittedName>
        <fullName evidence="2">Uncharacterized protein</fullName>
    </submittedName>
</protein>
<feature type="region of interest" description="Disordered" evidence="1">
    <location>
        <begin position="132"/>
        <end position="156"/>
    </location>
</feature>
<feature type="compositionally biased region" description="Polar residues" evidence="1">
    <location>
        <begin position="1128"/>
        <end position="1137"/>
    </location>
</feature>
<dbReference type="HOGENOM" id="CLU_002672_0_0_1"/>
<feature type="compositionally biased region" description="Polar residues" evidence="1">
    <location>
        <begin position="278"/>
        <end position="293"/>
    </location>
</feature>
<feature type="compositionally biased region" description="Low complexity" evidence="1">
    <location>
        <begin position="402"/>
        <end position="416"/>
    </location>
</feature>
<reference evidence="2 3" key="1">
    <citation type="journal article" date="2014" name="BMC Genomics">
        <title>Comparative genomics of the major fungal agents of human and animal Sporotrichosis: Sporothrix schenckii and Sporothrix brasiliensis.</title>
        <authorList>
            <person name="Teixeira M.M."/>
            <person name="de Almeida L.G."/>
            <person name="Kubitschek-Barreira P."/>
            <person name="Alves F.L."/>
            <person name="Kioshima E.S."/>
            <person name="Abadio A.K."/>
            <person name="Fernandes L."/>
            <person name="Derengowski L.S."/>
            <person name="Ferreira K.S."/>
            <person name="Souza R.C."/>
            <person name="Ruiz J.C."/>
            <person name="de Andrade N.C."/>
            <person name="Paes H.C."/>
            <person name="Nicola A.M."/>
            <person name="Albuquerque P."/>
            <person name="Gerber A.L."/>
            <person name="Martins V.P."/>
            <person name="Peconick L.D."/>
            <person name="Neto A.V."/>
            <person name="Chaucanez C.B."/>
            <person name="Silva P.A."/>
            <person name="Cunha O.L."/>
            <person name="de Oliveira F.F."/>
            <person name="dos Santos T.C."/>
            <person name="Barros A.L."/>
            <person name="Soares M.A."/>
            <person name="de Oliveira L.M."/>
            <person name="Marini M.M."/>
            <person name="Villalobos-Duno H."/>
            <person name="Cunha M.M."/>
            <person name="de Hoog S."/>
            <person name="da Silveira J.F."/>
            <person name="Henrissat B."/>
            <person name="Nino-Vega G.A."/>
            <person name="Cisalpino P.S."/>
            <person name="Mora-Montes H.M."/>
            <person name="Almeida S.R."/>
            <person name="Stajich J.E."/>
            <person name="Lopes-Bezerra L.M."/>
            <person name="Vasconcelos A.T."/>
            <person name="Felipe M.S."/>
        </authorList>
    </citation>
    <scope>NUCLEOTIDE SEQUENCE [LARGE SCALE GENOMIC DNA]</scope>
    <source>
        <strain evidence="2 3">5110</strain>
    </source>
</reference>
<feature type="compositionally biased region" description="Polar residues" evidence="1">
    <location>
        <begin position="768"/>
        <end position="778"/>
    </location>
</feature>
<feature type="compositionally biased region" description="Polar residues" evidence="1">
    <location>
        <begin position="1194"/>
        <end position="1204"/>
    </location>
</feature>
<feature type="region of interest" description="Disordered" evidence="1">
    <location>
        <begin position="236"/>
        <end position="314"/>
    </location>
</feature>
<feature type="compositionally biased region" description="Low complexity" evidence="1">
    <location>
        <begin position="750"/>
        <end position="767"/>
    </location>
</feature>
<feature type="compositionally biased region" description="Gly residues" evidence="1">
    <location>
        <begin position="1357"/>
        <end position="1370"/>
    </location>
</feature>
<feature type="region of interest" description="Disordered" evidence="1">
    <location>
        <begin position="396"/>
        <end position="416"/>
    </location>
</feature>
<feature type="region of interest" description="Disordered" evidence="1">
    <location>
        <begin position="558"/>
        <end position="1460"/>
    </location>
</feature>
<keyword evidence="3" id="KW-1185">Reference proteome</keyword>
<feature type="compositionally biased region" description="Pro residues" evidence="1">
    <location>
        <begin position="718"/>
        <end position="741"/>
    </location>
</feature>
<evidence type="ECO:0000313" key="2">
    <source>
        <dbReference type="EMBL" id="KIH92055.1"/>
    </source>
</evidence>
<feature type="compositionally biased region" description="Polar residues" evidence="1">
    <location>
        <begin position="1169"/>
        <end position="1186"/>
    </location>
</feature>
<evidence type="ECO:0000313" key="3">
    <source>
        <dbReference type="Proteomes" id="UP000031575"/>
    </source>
</evidence>
<feature type="compositionally biased region" description="Polar residues" evidence="1">
    <location>
        <begin position="931"/>
        <end position="960"/>
    </location>
</feature>
<dbReference type="VEuPathDB" id="FungiDB:SPBR_02188"/>
<feature type="compositionally biased region" description="Low complexity" evidence="1">
    <location>
        <begin position="1041"/>
        <end position="1052"/>
    </location>
</feature>